<accession>A0ABT8R872</accession>
<dbReference type="EMBL" id="JAUKPO010000011">
    <property type="protein sequence ID" value="MDO1448296.1"/>
    <property type="molecule type" value="Genomic_DNA"/>
</dbReference>
<gene>
    <name evidence="2" type="ORF">Q0590_18620</name>
</gene>
<protein>
    <recommendedName>
        <fullName evidence="4">DUF5050 domain-containing protein</fullName>
    </recommendedName>
</protein>
<proteinExistence type="predicted"/>
<keyword evidence="3" id="KW-1185">Reference proteome</keyword>
<comment type="caution">
    <text evidence="2">The sequence shown here is derived from an EMBL/GenBank/DDBJ whole genome shotgun (WGS) entry which is preliminary data.</text>
</comment>
<feature type="signal peptide" evidence="1">
    <location>
        <begin position="1"/>
        <end position="24"/>
    </location>
</feature>
<evidence type="ECO:0000256" key="1">
    <source>
        <dbReference type="SAM" id="SignalP"/>
    </source>
</evidence>
<name>A0ABT8R872_9BACT</name>
<keyword evidence="1" id="KW-0732">Signal</keyword>
<evidence type="ECO:0008006" key="4">
    <source>
        <dbReference type="Google" id="ProtNLM"/>
    </source>
</evidence>
<dbReference type="RefSeq" id="WP_302039100.1">
    <property type="nucleotide sequence ID" value="NZ_JAUKPO010000011.1"/>
</dbReference>
<evidence type="ECO:0000313" key="2">
    <source>
        <dbReference type="EMBL" id="MDO1448296.1"/>
    </source>
</evidence>
<evidence type="ECO:0000313" key="3">
    <source>
        <dbReference type="Proteomes" id="UP001168528"/>
    </source>
</evidence>
<sequence length="355" mass="40640">MLIKFSIKFLLLNLLLPGSYWVSAQQSSYPFPTATNEQVIFLKKDNDTHTAFLVQYDTKAKLAKLKAVQYNQATKKQTAAVTIDSVKIGNWQNNADKGLVRQSFANAVMSGKPQNEQIPLEYQYQVSSSPDNKTVLGYRYDYSQPTLYIQTILLDSNLQKQTSVQLPVDEGLINHQVFINNRKDIFLLHTDNQDGIYLIRYEPDTENSTLLEVAASSSNRHSFLPYVVSNDIIYIANVTEQKDNLSGVMYTRFNFATGRVEEVQYYALSKDMQDKLNASSIKGRYHLVNFTVTPQNHFLLELQKKNIEATGYVYNPYAVNDLLQWRPRKSLVTEGEKFLFEFDSTGKLVSEKFNP</sequence>
<reference evidence="2" key="1">
    <citation type="submission" date="2023-07" db="EMBL/GenBank/DDBJ databases">
        <title>The genome sequence of Rhodocytophaga aerolata KACC 12507.</title>
        <authorList>
            <person name="Zhang X."/>
        </authorList>
    </citation>
    <scope>NUCLEOTIDE SEQUENCE</scope>
    <source>
        <strain evidence="2">KACC 12507</strain>
    </source>
</reference>
<organism evidence="2 3">
    <name type="scientific">Rhodocytophaga aerolata</name>
    <dbReference type="NCBI Taxonomy" id="455078"/>
    <lineage>
        <taxon>Bacteria</taxon>
        <taxon>Pseudomonadati</taxon>
        <taxon>Bacteroidota</taxon>
        <taxon>Cytophagia</taxon>
        <taxon>Cytophagales</taxon>
        <taxon>Rhodocytophagaceae</taxon>
        <taxon>Rhodocytophaga</taxon>
    </lineage>
</organism>
<feature type="chain" id="PRO_5047413778" description="DUF5050 domain-containing protein" evidence="1">
    <location>
        <begin position="25"/>
        <end position="355"/>
    </location>
</feature>
<dbReference type="Proteomes" id="UP001168528">
    <property type="component" value="Unassembled WGS sequence"/>
</dbReference>